<protein>
    <submittedName>
        <fullName evidence="1">Uncharacterized protein</fullName>
    </submittedName>
</protein>
<name>A0A0B5A504_9CAUD</name>
<dbReference type="RefSeq" id="YP_009196204.1">
    <property type="nucleotide sequence ID" value="NC_028768.1"/>
</dbReference>
<dbReference type="Proteomes" id="UP000031727">
    <property type="component" value="Segment"/>
</dbReference>
<gene>
    <name evidence="1" type="ORF">JWX_00019</name>
</gene>
<evidence type="ECO:0000313" key="2">
    <source>
        <dbReference type="Proteomes" id="UP000031727"/>
    </source>
</evidence>
<dbReference type="KEGG" id="vg:26623428"/>
<reference evidence="1 2" key="1">
    <citation type="submission" date="2014-11" db="EMBL/GenBank/DDBJ databases">
        <title>Characterization and genome comparisons of three Achromobacter phages of the Siphoviridae family.</title>
        <authorList>
            <person name="Dreiseikelmann B."/>
            <person name="Bunk B."/>
            <person name="Rohde M."/>
            <person name="Wittmann J."/>
        </authorList>
    </citation>
    <scope>NUCLEOTIDE SEQUENCE [LARGE SCALE GENOMIC DNA]</scope>
</reference>
<sequence>MDIEEYCDRVKVFGPDRDIMHHHMKAMDAAFLKAAKAKQPKPPGVKNDKAVNQR</sequence>
<dbReference type="EMBL" id="KP202969">
    <property type="protein sequence ID" value="AJD82785.1"/>
    <property type="molecule type" value="Genomic_DNA"/>
</dbReference>
<dbReference type="GeneID" id="26623428"/>
<organism evidence="1 2">
    <name type="scientific">Achromobacter phage JWX</name>
    <dbReference type="NCBI Taxonomy" id="1589746"/>
    <lineage>
        <taxon>Viruses</taxon>
        <taxon>Duplodnaviria</taxon>
        <taxon>Heunggongvirae</taxon>
        <taxon>Uroviricota</taxon>
        <taxon>Caudoviricetes</taxon>
        <taxon>Steinhofvirus</taxon>
        <taxon>Steinhofvirus JWX</taxon>
    </lineage>
</organism>
<accession>A0A0B5A504</accession>
<evidence type="ECO:0000313" key="1">
    <source>
        <dbReference type="EMBL" id="AJD82785.1"/>
    </source>
</evidence>
<proteinExistence type="predicted"/>
<keyword evidence="2" id="KW-1185">Reference proteome</keyword>